<evidence type="ECO:0000313" key="3">
    <source>
        <dbReference type="Proteomes" id="UP001175000"/>
    </source>
</evidence>
<feature type="transmembrane region" description="Helical" evidence="1">
    <location>
        <begin position="383"/>
        <end position="406"/>
    </location>
</feature>
<comment type="caution">
    <text evidence="2">The sequence shown here is derived from an EMBL/GenBank/DDBJ whole genome shotgun (WGS) entry which is preliminary data.</text>
</comment>
<organism evidence="2 3">
    <name type="scientific">Immersiella caudata</name>
    <dbReference type="NCBI Taxonomy" id="314043"/>
    <lineage>
        <taxon>Eukaryota</taxon>
        <taxon>Fungi</taxon>
        <taxon>Dikarya</taxon>
        <taxon>Ascomycota</taxon>
        <taxon>Pezizomycotina</taxon>
        <taxon>Sordariomycetes</taxon>
        <taxon>Sordariomycetidae</taxon>
        <taxon>Sordariales</taxon>
        <taxon>Lasiosphaeriaceae</taxon>
        <taxon>Immersiella</taxon>
    </lineage>
</organism>
<evidence type="ECO:0000256" key="1">
    <source>
        <dbReference type="SAM" id="Phobius"/>
    </source>
</evidence>
<reference evidence="2" key="1">
    <citation type="submission" date="2023-06" db="EMBL/GenBank/DDBJ databases">
        <title>Genome-scale phylogeny and comparative genomics of the fungal order Sordariales.</title>
        <authorList>
            <consortium name="Lawrence Berkeley National Laboratory"/>
            <person name="Hensen N."/>
            <person name="Bonometti L."/>
            <person name="Westerberg I."/>
            <person name="Brannstrom I.O."/>
            <person name="Guillou S."/>
            <person name="Cros-Aarteil S."/>
            <person name="Calhoun S."/>
            <person name="Haridas S."/>
            <person name="Kuo A."/>
            <person name="Mondo S."/>
            <person name="Pangilinan J."/>
            <person name="Riley R."/>
            <person name="Labutti K."/>
            <person name="Andreopoulos B."/>
            <person name="Lipzen A."/>
            <person name="Chen C."/>
            <person name="Yanf M."/>
            <person name="Daum C."/>
            <person name="Ng V."/>
            <person name="Clum A."/>
            <person name="Steindorff A."/>
            <person name="Ohm R."/>
            <person name="Martin F."/>
            <person name="Silar P."/>
            <person name="Natvig D."/>
            <person name="Lalanne C."/>
            <person name="Gautier V."/>
            <person name="Ament-Velasquez S.L."/>
            <person name="Kruys A."/>
            <person name="Hutchinson M.I."/>
            <person name="Powell A.J."/>
            <person name="Barry K."/>
            <person name="Miller A.N."/>
            <person name="Grigoriev I.V."/>
            <person name="Debuchy R."/>
            <person name="Gladieux P."/>
            <person name="Thoren M.H."/>
            <person name="Johannesson H."/>
        </authorList>
    </citation>
    <scope>NUCLEOTIDE SEQUENCE</scope>
    <source>
        <strain evidence="2">CBS 606.72</strain>
    </source>
</reference>
<gene>
    <name evidence="2" type="ORF">B0T14DRAFT_579355</name>
</gene>
<keyword evidence="3" id="KW-1185">Reference proteome</keyword>
<dbReference type="EMBL" id="JAULSU010000002">
    <property type="protein sequence ID" value="KAK0627332.1"/>
    <property type="molecule type" value="Genomic_DNA"/>
</dbReference>
<keyword evidence="1" id="KW-0812">Transmembrane</keyword>
<protein>
    <recommendedName>
        <fullName evidence="4">Transmembrane protein</fullName>
    </recommendedName>
</protein>
<evidence type="ECO:0008006" key="4">
    <source>
        <dbReference type="Google" id="ProtNLM"/>
    </source>
</evidence>
<sequence length="502" mass="55640">MRSFGGEYRRLSYLLVLTTAASFLAQNLPKPLLAASIAWSPITLQSQTNSSISLPVAGESTPWDKLNIFEEERRNLVLKSAGMALLGSSSSFHHPETPATSRRFFTFTEATPVNSSIHELRVPFLMVDKLEWVSNPEVALNATLQDAIKVDTKGMLNISSPTGVMTKTVIGNTGILKTTPWTPAPIKFQSKPLNRCVFPPPTSFTQERYVAVLVERPENPKDDKCPKRSRYFGNLPPQVNLFSMNWFVNDELYAINCYAIAKATIRAGSFRCSNCTVVSRGAAEAILSLEDGHLPQLEQEDTSDPLTLPILDILPEVMLNIAMINATGAQFWNNLDGYTRGMMAVSYQAAWSAMTDTFQGEDTVIAYVFPPEYFITLQIDMRWFLPWLVIACTGILGGWIFIIATISYKGGDVVSVVHDPAFAAVLLDLGKVYERLRTLNSIGKLGEAEREVMFTFDGGITSTGLVSHYETRALVVKNKRPVDPEEELFDDRNMLLGSLSPT</sequence>
<dbReference type="AlphaFoldDB" id="A0AA39X4T8"/>
<dbReference type="Proteomes" id="UP001175000">
    <property type="component" value="Unassembled WGS sequence"/>
</dbReference>
<keyword evidence="1" id="KW-1133">Transmembrane helix</keyword>
<name>A0AA39X4T8_9PEZI</name>
<proteinExistence type="predicted"/>
<accession>A0AA39X4T8</accession>
<keyword evidence="1" id="KW-0472">Membrane</keyword>
<evidence type="ECO:0000313" key="2">
    <source>
        <dbReference type="EMBL" id="KAK0627332.1"/>
    </source>
</evidence>